<evidence type="ECO:0000313" key="1">
    <source>
        <dbReference type="EMBL" id="KAF5816603.1"/>
    </source>
</evidence>
<name>A0A9K3JKA2_HELAN</name>
<proteinExistence type="predicted"/>
<organism evidence="1 2">
    <name type="scientific">Helianthus annuus</name>
    <name type="common">Common sunflower</name>
    <dbReference type="NCBI Taxonomy" id="4232"/>
    <lineage>
        <taxon>Eukaryota</taxon>
        <taxon>Viridiplantae</taxon>
        <taxon>Streptophyta</taxon>
        <taxon>Embryophyta</taxon>
        <taxon>Tracheophyta</taxon>
        <taxon>Spermatophyta</taxon>
        <taxon>Magnoliopsida</taxon>
        <taxon>eudicotyledons</taxon>
        <taxon>Gunneridae</taxon>
        <taxon>Pentapetalae</taxon>
        <taxon>asterids</taxon>
        <taxon>campanulids</taxon>
        <taxon>Asterales</taxon>
        <taxon>Asteraceae</taxon>
        <taxon>Asteroideae</taxon>
        <taxon>Heliantheae alliance</taxon>
        <taxon>Heliantheae</taxon>
        <taxon>Helianthus</taxon>
    </lineage>
</organism>
<gene>
    <name evidence="1" type="ORF">HanXRQr2_Chr03g0136071</name>
</gene>
<dbReference type="EMBL" id="MNCJ02000318">
    <property type="protein sequence ID" value="KAF5816603.1"/>
    <property type="molecule type" value="Genomic_DNA"/>
</dbReference>
<dbReference type="AlphaFoldDB" id="A0A9K3JKA2"/>
<accession>A0A9K3JKA2</accession>
<reference evidence="1" key="1">
    <citation type="journal article" date="2017" name="Nature">
        <title>The sunflower genome provides insights into oil metabolism, flowering and Asterid evolution.</title>
        <authorList>
            <person name="Badouin H."/>
            <person name="Gouzy J."/>
            <person name="Grassa C.J."/>
            <person name="Murat F."/>
            <person name="Staton S.E."/>
            <person name="Cottret L."/>
            <person name="Lelandais-Briere C."/>
            <person name="Owens G.L."/>
            <person name="Carrere S."/>
            <person name="Mayjonade B."/>
            <person name="Legrand L."/>
            <person name="Gill N."/>
            <person name="Kane N.C."/>
            <person name="Bowers J.E."/>
            <person name="Hubner S."/>
            <person name="Bellec A."/>
            <person name="Berard A."/>
            <person name="Berges H."/>
            <person name="Blanchet N."/>
            <person name="Boniface M.C."/>
            <person name="Brunel D."/>
            <person name="Catrice O."/>
            <person name="Chaidir N."/>
            <person name="Claudel C."/>
            <person name="Donnadieu C."/>
            <person name="Faraut T."/>
            <person name="Fievet G."/>
            <person name="Helmstetter N."/>
            <person name="King M."/>
            <person name="Knapp S.J."/>
            <person name="Lai Z."/>
            <person name="Le Paslier M.C."/>
            <person name="Lippi Y."/>
            <person name="Lorenzon L."/>
            <person name="Mandel J.R."/>
            <person name="Marage G."/>
            <person name="Marchand G."/>
            <person name="Marquand E."/>
            <person name="Bret-Mestries E."/>
            <person name="Morien E."/>
            <person name="Nambeesan S."/>
            <person name="Nguyen T."/>
            <person name="Pegot-Espagnet P."/>
            <person name="Pouilly N."/>
            <person name="Raftis F."/>
            <person name="Sallet E."/>
            <person name="Schiex T."/>
            <person name="Thomas J."/>
            <person name="Vandecasteele C."/>
            <person name="Vares D."/>
            <person name="Vear F."/>
            <person name="Vautrin S."/>
            <person name="Crespi M."/>
            <person name="Mangin B."/>
            <person name="Burke J.M."/>
            <person name="Salse J."/>
            <person name="Munos S."/>
            <person name="Vincourt P."/>
            <person name="Rieseberg L.H."/>
            <person name="Langlade N.B."/>
        </authorList>
    </citation>
    <scope>NUCLEOTIDE SEQUENCE</scope>
    <source>
        <tissue evidence="1">Leaves</tissue>
    </source>
</reference>
<reference evidence="1" key="2">
    <citation type="submission" date="2020-06" db="EMBL/GenBank/DDBJ databases">
        <title>Helianthus annuus Genome sequencing and assembly Release 2.</title>
        <authorList>
            <person name="Gouzy J."/>
            <person name="Langlade N."/>
            <person name="Munos S."/>
        </authorList>
    </citation>
    <scope>NUCLEOTIDE SEQUENCE</scope>
    <source>
        <tissue evidence="1">Leaves</tissue>
    </source>
</reference>
<comment type="caution">
    <text evidence="1">The sequence shown here is derived from an EMBL/GenBank/DDBJ whole genome shotgun (WGS) entry which is preliminary data.</text>
</comment>
<dbReference type="Proteomes" id="UP000215914">
    <property type="component" value="Unassembled WGS sequence"/>
</dbReference>
<keyword evidence="2" id="KW-1185">Reference proteome</keyword>
<protein>
    <submittedName>
        <fullName evidence="1">Uncharacterized protein</fullName>
    </submittedName>
</protein>
<dbReference type="Gramene" id="mRNA:HanXRQr2_Chr03g0136071">
    <property type="protein sequence ID" value="CDS:HanXRQr2_Chr03g0136071.1"/>
    <property type="gene ID" value="HanXRQr2_Chr03g0136071"/>
</dbReference>
<evidence type="ECO:0000313" key="2">
    <source>
        <dbReference type="Proteomes" id="UP000215914"/>
    </source>
</evidence>
<sequence length="65" mass="7846">MEYSRDFCYSGINKSFDAGFGFVERPQLRFPVIVRLTCRRVIEDHFVCLENKNFEVINNRYEYNV</sequence>